<evidence type="ECO:0000313" key="3">
    <source>
        <dbReference type="Proteomes" id="UP000094165"/>
    </source>
</evidence>
<name>A0A1E5CY03_9VIBR</name>
<comment type="caution">
    <text evidence="2">The sequence shown here is derived from an EMBL/GenBank/DDBJ whole genome shotgun (WGS) entry which is preliminary data.</text>
</comment>
<sequence>MMRIRLFERLAGKNNGIEALSDSEKVSLSIKNHVIQLLETRQGSALTVPDLGLPDINALHLSPHDAIQNVKREVERVVRVYEPRIINTSVSYLGDLHCPLHLSFNITGDIIVHGKREQIAFNTNVNSRGYRAA</sequence>
<feature type="domain" description="IraD/Gp25-like" evidence="1">
    <location>
        <begin position="29"/>
        <end position="112"/>
    </location>
</feature>
<dbReference type="InterPro" id="IPR053176">
    <property type="entry name" value="T6SS_TssE1-like"/>
</dbReference>
<keyword evidence="3" id="KW-1185">Reference proteome</keyword>
<dbReference type="EMBL" id="AJYW02000167">
    <property type="protein sequence ID" value="OEE75052.1"/>
    <property type="molecule type" value="Genomic_DNA"/>
</dbReference>
<organism evidence="2 3">
    <name type="scientific">Vibrio genomosp. F6 str. FF-238</name>
    <dbReference type="NCBI Taxonomy" id="1191298"/>
    <lineage>
        <taxon>Bacteria</taxon>
        <taxon>Pseudomonadati</taxon>
        <taxon>Pseudomonadota</taxon>
        <taxon>Gammaproteobacteria</taxon>
        <taxon>Vibrionales</taxon>
        <taxon>Vibrionaceae</taxon>
        <taxon>Vibrio</taxon>
    </lineage>
</organism>
<gene>
    <name evidence="2" type="ORF">A130_17425</name>
</gene>
<evidence type="ECO:0000313" key="2">
    <source>
        <dbReference type="EMBL" id="OEE75052.1"/>
    </source>
</evidence>
<dbReference type="Proteomes" id="UP000094165">
    <property type="component" value="Unassembled WGS sequence"/>
</dbReference>
<dbReference type="SUPFAM" id="SSF160719">
    <property type="entry name" value="gpW/gp25-like"/>
    <property type="match status" value="1"/>
</dbReference>
<accession>A0A1E5CY03</accession>
<evidence type="ECO:0000259" key="1">
    <source>
        <dbReference type="Pfam" id="PF04965"/>
    </source>
</evidence>
<proteinExistence type="predicted"/>
<dbReference type="Pfam" id="PF04965">
    <property type="entry name" value="GPW_gp25"/>
    <property type="match status" value="1"/>
</dbReference>
<dbReference type="Gene3D" id="3.10.450.40">
    <property type="match status" value="1"/>
</dbReference>
<dbReference type="PANTHER" id="PTHR38595:SF2">
    <property type="entry name" value="TYPE VI SECRETION SYSTEM BASEPLATE SUBUNIT TSSE"/>
    <property type="match status" value="1"/>
</dbReference>
<dbReference type="InterPro" id="IPR017737">
    <property type="entry name" value="TssE1-like"/>
</dbReference>
<dbReference type="AlphaFoldDB" id="A0A1E5CY03"/>
<protein>
    <submittedName>
        <fullName evidence="2">Type VI secretion protein</fullName>
    </submittedName>
</protein>
<dbReference type="NCBIfam" id="TIGR03357">
    <property type="entry name" value="VI_zyme"/>
    <property type="match status" value="1"/>
</dbReference>
<reference evidence="2 3" key="1">
    <citation type="journal article" date="2012" name="Science">
        <title>Ecological populations of bacteria act as socially cohesive units of antibiotic production and resistance.</title>
        <authorList>
            <person name="Cordero O.X."/>
            <person name="Wildschutte H."/>
            <person name="Kirkup B."/>
            <person name="Proehl S."/>
            <person name="Ngo L."/>
            <person name="Hussain F."/>
            <person name="Le Roux F."/>
            <person name="Mincer T."/>
            <person name="Polz M.F."/>
        </authorList>
    </citation>
    <scope>NUCLEOTIDE SEQUENCE [LARGE SCALE GENOMIC DNA]</scope>
    <source>
        <strain evidence="2 3">FF-238</strain>
    </source>
</reference>
<dbReference type="PANTHER" id="PTHR38595">
    <property type="entry name" value="CYTOPLASMIC PROTEIN-RELATED"/>
    <property type="match status" value="1"/>
</dbReference>
<dbReference type="InterPro" id="IPR007048">
    <property type="entry name" value="IraD/Gp25-like"/>
</dbReference>